<feature type="transmembrane region" description="Helical" evidence="1">
    <location>
        <begin position="75"/>
        <end position="93"/>
    </location>
</feature>
<reference evidence="3" key="1">
    <citation type="submission" date="2023-07" db="EMBL/GenBank/DDBJ databases">
        <title>The genome sequence of Rhodocytophaga aerolata KACC 12507.</title>
        <authorList>
            <person name="Zhang X."/>
        </authorList>
    </citation>
    <scope>NUCLEOTIDE SEQUENCE</scope>
    <source>
        <strain evidence="3">KACC 12507</strain>
    </source>
</reference>
<accession>A0ABT8R8W2</accession>
<dbReference type="Pfam" id="PF06724">
    <property type="entry name" value="DUF1206"/>
    <property type="match status" value="3"/>
</dbReference>
<dbReference type="Proteomes" id="UP001168528">
    <property type="component" value="Unassembled WGS sequence"/>
</dbReference>
<feature type="transmembrane region" description="Helical" evidence="1">
    <location>
        <begin position="250"/>
        <end position="268"/>
    </location>
</feature>
<gene>
    <name evidence="3" type="ORF">Q0590_17890</name>
</gene>
<dbReference type="InterPro" id="IPR009597">
    <property type="entry name" value="DUF1206"/>
</dbReference>
<proteinExistence type="predicted"/>
<dbReference type="RefSeq" id="WP_302038953.1">
    <property type="nucleotide sequence ID" value="NZ_JAUKPO010000010.1"/>
</dbReference>
<comment type="caution">
    <text evidence="3">The sequence shown here is derived from an EMBL/GenBank/DDBJ whole genome shotgun (WGS) entry which is preliminary data.</text>
</comment>
<keyword evidence="1" id="KW-0812">Transmembrane</keyword>
<organism evidence="3 4">
    <name type="scientific">Rhodocytophaga aerolata</name>
    <dbReference type="NCBI Taxonomy" id="455078"/>
    <lineage>
        <taxon>Bacteria</taxon>
        <taxon>Pseudomonadati</taxon>
        <taxon>Bacteroidota</taxon>
        <taxon>Cytophagia</taxon>
        <taxon>Cytophagales</taxon>
        <taxon>Rhodocytophagaceae</taxon>
        <taxon>Rhodocytophaga</taxon>
    </lineage>
</organism>
<feature type="transmembrane region" description="Helical" evidence="1">
    <location>
        <begin position="211"/>
        <end position="230"/>
    </location>
</feature>
<evidence type="ECO:0000259" key="2">
    <source>
        <dbReference type="Pfam" id="PF06724"/>
    </source>
</evidence>
<feature type="domain" description="DUF1206" evidence="2">
    <location>
        <begin position="209"/>
        <end position="275"/>
    </location>
</feature>
<dbReference type="EMBL" id="JAUKPO010000010">
    <property type="protein sequence ID" value="MDO1448151.1"/>
    <property type="molecule type" value="Genomic_DNA"/>
</dbReference>
<feature type="domain" description="DUF1206" evidence="2">
    <location>
        <begin position="29"/>
        <end position="97"/>
    </location>
</feature>
<sequence length="282" mass="30709">MKNSSYTLHNAASYAGDKSKDWIEKLARFGFAAKGAIYVLIGILAVMAALNMGGGKQANRDGAMQLIFEQPFGKILGWLVVIGLIGYVIWRLFQAIKNPDHKKNDAKGILARVRYAFSGLIYAAFTYSMIKALTGSGSSGGSGNSRQGMAAQVMQWDGGSTLVAIAGIITIIAGLVYLYRAYTTKFKEKLNNSRMSYNEDKWITRLGRAGFTARGIVWLILGYFIVKAGLSSDASQVKGSQGAFNFLEQSGEWVLLLVAIGVIAYGVFQFAKAKYYQVNVNI</sequence>
<keyword evidence="1" id="KW-1133">Transmembrane helix</keyword>
<feature type="transmembrane region" description="Helical" evidence="1">
    <location>
        <begin position="113"/>
        <end position="130"/>
    </location>
</feature>
<name>A0ABT8R8W2_9BACT</name>
<feature type="transmembrane region" description="Helical" evidence="1">
    <location>
        <begin position="159"/>
        <end position="179"/>
    </location>
</feature>
<keyword evidence="1" id="KW-0472">Membrane</keyword>
<feature type="domain" description="DUF1206" evidence="2">
    <location>
        <begin position="115"/>
        <end position="183"/>
    </location>
</feature>
<keyword evidence="4" id="KW-1185">Reference proteome</keyword>
<evidence type="ECO:0000256" key="1">
    <source>
        <dbReference type="SAM" id="Phobius"/>
    </source>
</evidence>
<evidence type="ECO:0000313" key="3">
    <source>
        <dbReference type="EMBL" id="MDO1448151.1"/>
    </source>
</evidence>
<feature type="transmembrane region" description="Helical" evidence="1">
    <location>
        <begin position="35"/>
        <end position="55"/>
    </location>
</feature>
<protein>
    <submittedName>
        <fullName evidence="3">DUF1206 domain-containing protein</fullName>
    </submittedName>
</protein>
<evidence type="ECO:0000313" key="4">
    <source>
        <dbReference type="Proteomes" id="UP001168528"/>
    </source>
</evidence>